<accession>N1ZT22</accession>
<dbReference type="EMBL" id="AQFT01000149">
    <property type="protein sequence ID" value="EMZ20197.1"/>
    <property type="molecule type" value="Genomic_DNA"/>
</dbReference>
<dbReference type="SUPFAM" id="SSF88659">
    <property type="entry name" value="Sigma3 and sigma4 domains of RNA polymerase sigma factors"/>
    <property type="match status" value="1"/>
</dbReference>
<name>N1ZT22_9FIRM</name>
<proteinExistence type="predicted"/>
<evidence type="ECO:0000313" key="2">
    <source>
        <dbReference type="Proteomes" id="UP000012589"/>
    </source>
</evidence>
<dbReference type="OrthoDB" id="9789193at2"/>
<keyword evidence="2" id="KW-1185">Reference proteome</keyword>
<dbReference type="HOGENOM" id="CLU_097493_0_1_9"/>
<dbReference type="STRING" id="1235802.C823_05185"/>
<dbReference type="PATRIC" id="fig|1235802.3.peg.5475"/>
<gene>
    <name evidence="1" type="ORF">C823_05185</name>
</gene>
<sequence>MAYNHGREDRKWRIWKEAEEKILRECGVDEATIEQIRTDGRADFNSNRRFYRWASDFGEYLESMADMEKQADVRSVSDLPDEIESETLSLALTTVDRRTLQILLLKMQGYSTKEIAPLVGLTTGAIYARLDHLRKKLRRILRLP</sequence>
<evidence type="ECO:0000313" key="1">
    <source>
        <dbReference type="EMBL" id="EMZ20197.1"/>
    </source>
</evidence>
<dbReference type="InterPro" id="IPR036388">
    <property type="entry name" value="WH-like_DNA-bd_sf"/>
</dbReference>
<comment type="caution">
    <text evidence="1">The sequence shown here is derived from an EMBL/GenBank/DDBJ whole genome shotgun (WGS) entry which is preliminary data.</text>
</comment>
<dbReference type="Gene3D" id="1.10.10.10">
    <property type="entry name" value="Winged helix-like DNA-binding domain superfamily/Winged helix DNA-binding domain"/>
    <property type="match status" value="1"/>
</dbReference>
<dbReference type="InterPro" id="IPR013324">
    <property type="entry name" value="RNA_pol_sigma_r3/r4-like"/>
</dbReference>
<dbReference type="eggNOG" id="COG1595">
    <property type="taxonomic scope" value="Bacteria"/>
</dbReference>
<organism evidence="1 2">
    <name type="scientific">Eubacterium plexicaudatum ASF492</name>
    <dbReference type="NCBI Taxonomy" id="1235802"/>
    <lineage>
        <taxon>Bacteria</taxon>
        <taxon>Bacillati</taxon>
        <taxon>Bacillota</taxon>
        <taxon>Clostridia</taxon>
        <taxon>Eubacteriales</taxon>
        <taxon>Eubacteriaceae</taxon>
        <taxon>Eubacterium</taxon>
    </lineage>
</organism>
<reference evidence="1 2" key="1">
    <citation type="journal article" date="2014" name="Genome Announc.">
        <title>Draft genome sequences of the altered schaedler flora, a defined bacterial community from gnotobiotic mice.</title>
        <authorList>
            <person name="Wannemuehler M.J."/>
            <person name="Overstreet A.M."/>
            <person name="Ward D.V."/>
            <person name="Phillips G.J."/>
        </authorList>
    </citation>
    <scope>NUCLEOTIDE SEQUENCE [LARGE SCALE GENOMIC DNA]</scope>
    <source>
        <strain evidence="1 2">ASF492</strain>
    </source>
</reference>
<dbReference type="AlphaFoldDB" id="N1ZT22"/>
<protein>
    <submittedName>
        <fullName evidence="1">RNA polymerase sigma-70 factor, ECF subfamily</fullName>
    </submittedName>
</protein>
<dbReference type="Proteomes" id="UP000012589">
    <property type="component" value="Unassembled WGS sequence"/>
</dbReference>